<organism evidence="10">
    <name type="scientific">Arion vulgaris</name>
    <dbReference type="NCBI Taxonomy" id="1028688"/>
    <lineage>
        <taxon>Eukaryota</taxon>
        <taxon>Metazoa</taxon>
        <taxon>Spiralia</taxon>
        <taxon>Lophotrochozoa</taxon>
        <taxon>Mollusca</taxon>
        <taxon>Gastropoda</taxon>
        <taxon>Heterobranchia</taxon>
        <taxon>Euthyneura</taxon>
        <taxon>Panpulmonata</taxon>
        <taxon>Eupulmonata</taxon>
        <taxon>Stylommatophora</taxon>
        <taxon>Helicina</taxon>
        <taxon>Arionoidea</taxon>
        <taxon>Arionidae</taxon>
        <taxon>Arion</taxon>
    </lineage>
</organism>
<dbReference type="FunFam" id="3.30.160.60:FF:000417">
    <property type="entry name" value="Zinc finger protein"/>
    <property type="match status" value="1"/>
</dbReference>
<dbReference type="InterPro" id="IPR013087">
    <property type="entry name" value="Znf_C2H2_type"/>
</dbReference>
<dbReference type="InterPro" id="IPR036236">
    <property type="entry name" value="Znf_C2H2_sf"/>
</dbReference>
<keyword evidence="3" id="KW-0677">Repeat</keyword>
<dbReference type="PROSITE" id="PS50157">
    <property type="entry name" value="ZINC_FINGER_C2H2_2"/>
    <property type="match status" value="2"/>
</dbReference>
<evidence type="ECO:0000259" key="9">
    <source>
        <dbReference type="PROSITE" id="PS50157"/>
    </source>
</evidence>
<keyword evidence="5" id="KW-0862">Zinc</keyword>
<dbReference type="AlphaFoldDB" id="A0A0B6Z8Y5"/>
<accession>A0A0B6Z8Y5</accession>
<feature type="region of interest" description="Disordered" evidence="8">
    <location>
        <begin position="1"/>
        <end position="56"/>
    </location>
</feature>
<feature type="non-terminal residue" evidence="10">
    <location>
        <position position="161"/>
    </location>
</feature>
<dbReference type="GO" id="GO:0000981">
    <property type="term" value="F:DNA-binding transcription factor activity, RNA polymerase II-specific"/>
    <property type="evidence" value="ECO:0007669"/>
    <property type="project" value="TreeGrafter"/>
</dbReference>
<protein>
    <recommendedName>
        <fullName evidence="9">C2H2-type domain-containing protein</fullName>
    </recommendedName>
</protein>
<evidence type="ECO:0000256" key="6">
    <source>
        <dbReference type="ARBA" id="ARBA00023242"/>
    </source>
</evidence>
<gene>
    <name evidence="10" type="primary">ORF53078</name>
</gene>
<keyword evidence="4 7" id="KW-0863">Zinc-finger</keyword>
<dbReference type="GO" id="GO:0005634">
    <property type="term" value="C:nucleus"/>
    <property type="evidence" value="ECO:0007669"/>
    <property type="project" value="UniProtKB-SubCell"/>
</dbReference>
<dbReference type="Pfam" id="PF00096">
    <property type="entry name" value="zf-C2H2"/>
    <property type="match status" value="1"/>
</dbReference>
<dbReference type="SMART" id="SM00355">
    <property type="entry name" value="ZnF_C2H2"/>
    <property type="match status" value="2"/>
</dbReference>
<evidence type="ECO:0000256" key="8">
    <source>
        <dbReference type="SAM" id="MobiDB-lite"/>
    </source>
</evidence>
<dbReference type="PANTHER" id="PTHR24394">
    <property type="entry name" value="ZINC FINGER PROTEIN"/>
    <property type="match status" value="1"/>
</dbReference>
<evidence type="ECO:0000256" key="5">
    <source>
        <dbReference type="ARBA" id="ARBA00022833"/>
    </source>
</evidence>
<keyword evidence="6" id="KW-0539">Nucleus</keyword>
<dbReference type="SUPFAM" id="SSF57667">
    <property type="entry name" value="beta-beta-alpha zinc fingers"/>
    <property type="match status" value="1"/>
</dbReference>
<evidence type="ECO:0000313" key="10">
    <source>
        <dbReference type="EMBL" id="CEK64832.1"/>
    </source>
</evidence>
<feature type="domain" description="C2H2-type" evidence="9">
    <location>
        <begin position="68"/>
        <end position="95"/>
    </location>
</feature>
<reference evidence="10" key="1">
    <citation type="submission" date="2014-12" db="EMBL/GenBank/DDBJ databases">
        <title>Insight into the proteome of Arion vulgaris.</title>
        <authorList>
            <person name="Aradska J."/>
            <person name="Bulat T."/>
            <person name="Smidak R."/>
            <person name="Sarate P."/>
            <person name="Gangsoo J."/>
            <person name="Sialana F."/>
            <person name="Bilban M."/>
            <person name="Lubec G."/>
        </authorList>
    </citation>
    <scope>NUCLEOTIDE SEQUENCE</scope>
    <source>
        <tissue evidence="10">Skin</tissue>
    </source>
</reference>
<comment type="subcellular location">
    <subcellularLocation>
        <location evidence="1">Nucleus</location>
    </subcellularLocation>
</comment>
<sequence>KLNVTNSEIRTKDMNKTTKDGKLTVQNVDLNQESTSKGKTTSKGRKDGSLKASGSDVVSHEGEQVKLIKCNVCSAEFAEVSEYLKHKRTHLDENADCVGLLGTNIVWGQQKERTREKPYKCEYCGTGFVQNRDLKSHIMKHTGETPYKCELCGEGFSQSRN</sequence>
<keyword evidence="2" id="KW-0479">Metal-binding</keyword>
<feature type="compositionally biased region" description="Basic and acidic residues" evidence="8">
    <location>
        <begin position="9"/>
        <end position="22"/>
    </location>
</feature>
<evidence type="ECO:0000256" key="2">
    <source>
        <dbReference type="ARBA" id="ARBA00022723"/>
    </source>
</evidence>
<evidence type="ECO:0000256" key="3">
    <source>
        <dbReference type="ARBA" id="ARBA00022737"/>
    </source>
</evidence>
<feature type="compositionally biased region" description="Polar residues" evidence="8">
    <location>
        <begin position="24"/>
        <end position="33"/>
    </location>
</feature>
<evidence type="ECO:0000256" key="1">
    <source>
        <dbReference type="ARBA" id="ARBA00004123"/>
    </source>
</evidence>
<dbReference type="PANTHER" id="PTHR24394:SF44">
    <property type="entry name" value="ZINC FINGER PROTEIN 271-LIKE"/>
    <property type="match status" value="1"/>
</dbReference>
<name>A0A0B6Z8Y5_9EUPU</name>
<evidence type="ECO:0000256" key="7">
    <source>
        <dbReference type="PROSITE-ProRule" id="PRU00042"/>
    </source>
</evidence>
<proteinExistence type="predicted"/>
<dbReference type="GO" id="GO:0008270">
    <property type="term" value="F:zinc ion binding"/>
    <property type="evidence" value="ECO:0007669"/>
    <property type="project" value="UniProtKB-KW"/>
</dbReference>
<dbReference type="Gene3D" id="3.30.160.60">
    <property type="entry name" value="Classic Zinc Finger"/>
    <property type="match status" value="2"/>
</dbReference>
<evidence type="ECO:0000256" key="4">
    <source>
        <dbReference type="ARBA" id="ARBA00022771"/>
    </source>
</evidence>
<dbReference type="EMBL" id="HACG01017967">
    <property type="protein sequence ID" value="CEK64832.1"/>
    <property type="molecule type" value="Transcribed_RNA"/>
</dbReference>
<feature type="non-terminal residue" evidence="10">
    <location>
        <position position="1"/>
    </location>
</feature>
<feature type="domain" description="C2H2-type" evidence="9">
    <location>
        <begin position="119"/>
        <end position="146"/>
    </location>
</feature>
<dbReference type="PROSITE" id="PS00028">
    <property type="entry name" value="ZINC_FINGER_C2H2_1"/>
    <property type="match status" value="2"/>
</dbReference>